<dbReference type="FunFam" id="1.20.1440.180:FF:000001">
    <property type="entry name" value="Serine/threonine-protein kinase/endoribonuclease IRE1"/>
    <property type="match status" value="1"/>
</dbReference>
<evidence type="ECO:0000259" key="6">
    <source>
        <dbReference type="PROSITE" id="PS50011"/>
    </source>
</evidence>
<keyword evidence="1" id="KW-0732">Signal</keyword>
<name>A0A653BMX5_CALMS</name>
<dbReference type="OrthoDB" id="6764129at2759"/>
<reference evidence="8 9" key="1">
    <citation type="submission" date="2019-01" db="EMBL/GenBank/DDBJ databases">
        <authorList>
            <person name="Sayadi A."/>
        </authorList>
    </citation>
    <scope>NUCLEOTIDE SEQUENCE [LARGE SCALE GENOMIC DNA]</scope>
</reference>
<keyword evidence="3" id="KW-0067">ATP-binding</keyword>
<evidence type="ECO:0000256" key="2">
    <source>
        <dbReference type="ARBA" id="ARBA00022741"/>
    </source>
</evidence>
<evidence type="ECO:0000313" key="8">
    <source>
        <dbReference type="EMBL" id="VEN36326.1"/>
    </source>
</evidence>
<evidence type="ECO:0000256" key="5">
    <source>
        <dbReference type="ARBA" id="ARBA00048679"/>
    </source>
</evidence>
<dbReference type="GO" id="GO:0070059">
    <property type="term" value="P:intrinsic apoptotic signaling pathway in response to endoplasmic reticulum stress"/>
    <property type="evidence" value="ECO:0007669"/>
    <property type="project" value="TreeGrafter"/>
</dbReference>
<dbReference type="InterPro" id="IPR038357">
    <property type="entry name" value="KEN_sf"/>
</dbReference>
<dbReference type="InterPro" id="IPR000719">
    <property type="entry name" value="Prot_kinase_dom"/>
</dbReference>
<dbReference type="GO" id="GO:0004521">
    <property type="term" value="F:RNA endonuclease activity"/>
    <property type="evidence" value="ECO:0007669"/>
    <property type="project" value="InterPro"/>
</dbReference>
<dbReference type="InterPro" id="IPR045133">
    <property type="entry name" value="IRE1/2-like"/>
</dbReference>
<sequence>MFSLGCLYYYVLSNGSHPFGDSLRRQGNILMGNYNLSEIKGPDWVVNVQKTLLSALISSAPEVRPSCKATLEHPMFWDYSMILAFFQEVSDRVEKAEPDNYVLRELESNGEQIVKFDWRIHIHEEVSSDLKKYRSYQGHSVRDLLRALRNKKHHFRELSTEAQKLLGDDVASFTTYWTERFPLLLVHTWITIQCVADEENFKKFYHSTHRYSVKHCKEQMAAYASQNPVNVTVISTEEKDQKKYVPVRSKIEYQKIERKNYELVKSGGLYRNHESPEKDPPKQQLYFKGALGKKGKVRKLMSP</sequence>
<dbReference type="GO" id="GO:0036498">
    <property type="term" value="P:IRE1-mediated unfolded protein response"/>
    <property type="evidence" value="ECO:0007669"/>
    <property type="project" value="TreeGrafter"/>
</dbReference>
<protein>
    <submittedName>
        <fullName evidence="8">Uncharacterized protein</fullName>
    </submittedName>
</protein>
<feature type="domain" description="Protein kinase" evidence="6">
    <location>
        <begin position="1"/>
        <end position="76"/>
    </location>
</feature>
<dbReference type="PANTHER" id="PTHR13954:SF6">
    <property type="entry name" value="NON-SPECIFIC SERINE_THREONINE PROTEIN KINASE"/>
    <property type="match status" value="1"/>
</dbReference>
<evidence type="ECO:0000259" key="7">
    <source>
        <dbReference type="PROSITE" id="PS51392"/>
    </source>
</evidence>
<dbReference type="CDD" id="cd10422">
    <property type="entry name" value="RNase_Ire1"/>
    <property type="match status" value="1"/>
</dbReference>
<dbReference type="GO" id="GO:1990604">
    <property type="term" value="C:IRE1-TRAF2-ASK1 complex"/>
    <property type="evidence" value="ECO:0007669"/>
    <property type="project" value="TreeGrafter"/>
</dbReference>
<dbReference type="GO" id="GO:0051082">
    <property type="term" value="F:unfolded protein binding"/>
    <property type="evidence" value="ECO:0007669"/>
    <property type="project" value="TreeGrafter"/>
</dbReference>
<dbReference type="PROSITE" id="PS51392">
    <property type="entry name" value="KEN"/>
    <property type="match status" value="1"/>
</dbReference>
<keyword evidence="9" id="KW-1185">Reference proteome</keyword>
<dbReference type="PROSITE" id="PS50011">
    <property type="entry name" value="PROTEIN_KINASE_DOM"/>
    <property type="match status" value="1"/>
</dbReference>
<organism evidence="8 9">
    <name type="scientific">Callosobruchus maculatus</name>
    <name type="common">Southern cowpea weevil</name>
    <name type="synonym">Pulse bruchid</name>
    <dbReference type="NCBI Taxonomy" id="64391"/>
    <lineage>
        <taxon>Eukaryota</taxon>
        <taxon>Metazoa</taxon>
        <taxon>Ecdysozoa</taxon>
        <taxon>Arthropoda</taxon>
        <taxon>Hexapoda</taxon>
        <taxon>Insecta</taxon>
        <taxon>Pterygota</taxon>
        <taxon>Neoptera</taxon>
        <taxon>Endopterygota</taxon>
        <taxon>Coleoptera</taxon>
        <taxon>Polyphaga</taxon>
        <taxon>Cucujiformia</taxon>
        <taxon>Chrysomeloidea</taxon>
        <taxon>Chrysomelidae</taxon>
        <taxon>Bruchinae</taxon>
        <taxon>Bruchini</taxon>
        <taxon>Callosobruchus</taxon>
    </lineage>
</organism>
<dbReference type="InterPro" id="IPR011009">
    <property type="entry name" value="Kinase-like_dom_sf"/>
</dbReference>
<proteinExistence type="predicted"/>
<keyword evidence="2" id="KW-0547">Nucleotide-binding</keyword>
<gene>
    <name evidence="8" type="ORF">CALMAC_LOCUS1979</name>
</gene>
<evidence type="ECO:0000313" key="9">
    <source>
        <dbReference type="Proteomes" id="UP000410492"/>
    </source>
</evidence>
<dbReference type="GO" id="GO:0006397">
    <property type="term" value="P:mRNA processing"/>
    <property type="evidence" value="ECO:0007669"/>
    <property type="project" value="InterPro"/>
</dbReference>
<dbReference type="SMART" id="SM00580">
    <property type="entry name" value="PUG"/>
    <property type="match status" value="1"/>
</dbReference>
<dbReference type="PANTHER" id="PTHR13954">
    <property type="entry name" value="IRE1-RELATED"/>
    <property type="match status" value="1"/>
</dbReference>
<dbReference type="InterPro" id="IPR010513">
    <property type="entry name" value="KEN_dom"/>
</dbReference>
<evidence type="ECO:0000256" key="4">
    <source>
        <dbReference type="ARBA" id="ARBA00047899"/>
    </source>
</evidence>
<dbReference type="GO" id="GO:0005524">
    <property type="term" value="F:ATP binding"/>
    <property type="evidence" value="ECO:0007669"/>
    <property type="project" value="UniProtKB-KW"/>
</dbReference>
<accession>A0A653BMX5</accession>
<comment type="catalytic activity">
    <reaction evidence="5">
        <text>L-seryl-[protein] + ATP = O-phospho-L-seryl-[protein] + ADP + H(+)</text>
        <dbReference type="Rhea" id="RHEA:17989"/>
        <dbReference type="Rhea" id="RHEA-COMP:9863"/>
        <dbReference type="Rhea" id="RHEA-COMP:11604"/>
        <dbReference type="ChEBI" id="CHEBI:15378"/>
        <dbReference type="ChEBI" id="CHEBI:29999"/>
        <dbReference type="ChEBI" id="CHEBI:30616"/>
        <dbReference type="ChEBI" id="CHEBI:83421"/>
        <dbReference type="ChEBI" id="CHEBI:456216"/>
        <dbReference type="EC" id="2.7.11.1"/>
    </reaction>
</comment>
<dbReference type="AlphaFoldDB" id="A0A653BMX5"/>
<dbReference type="EMBL" id="CAACVG010002316">
    <property type="protein sequence ID" value="VEN36326.1"/>
    <property type="molecule type" value="Genomic_DNA"/>
</dbReference>
<feature type="domain" description="KEN" evidence="7">
    <location>
        <begin position="79"/>
        <end position="207"/>
    </location>
</feature>
<dbReference type="Pfam" id="PF06479">
    <property type="entry name" value="Ribonuc_2-5A"/>
    <property type="match status" value="1"/>
</dbReference>
<dbReference type="SUPFAM" id="SSF56112">
    <property type="entry name" value="Protein kinase-like (PK-like)"/>
    <property type="match status" value="1"/>
</dbReference>
<dbReference type="Proteomes" id="UP000410492">
    <property type="component" value="Unassembled WGS sequence"/>
</dbReference>
<evidence type="ECO:0000256" key="1">
    <source>
        <dbReference type="ARBA" id="ARBA00022729"/>
    </source>
</evidence>
<dbReference type="Gene3D" id="1.10.510.10">
    <property type="entry name" value="Transferase(Phosphotransferase) domain 1"/>
    <property type="match status" value="1"/>
</dbReference>
<dbReference type="GO" id="GO:0004674">
    <property type="term" value="F:protein serine/threonine kinase activity"/>
    <property type="evidence" value="ECO:0007669"/>
    <property type="project" value="UniProtKB-EC"/>
</dbReference>
<dbReference type="Gene3D" id="1.20.1440.180">
    <property type="entry name" value="KEN domain"/>
    <property type="match status" value="1"/>
</dbReference>
<comment type="catalytic activity">
    <reaction evidence="4">
        <text>L-threonyl-[protein] + ATP = O-phospho-L-threonyl-[protein] + ADP + H(+)</text>
        <dbReference type="Rhea" id="RHEA:46608"/>
        <dbReference type="Rhea" id="RHEA-COMP:11060"/>
        <dbReference type="Rhea" id="RHEA-COMP:11605"/>
        <dbReference type="ChEBI" id="CHEBI:15378"/>
        <dbReference type="ChEBI" id="CHEBI:30013"/>
        <dbReference type="ChEBI" id="CHEBI:30616"/>
        <dbReference type="ChEBI" id="CHEBI:61977"/>
        <dbReference type="ChEBI" id="CHEBI:456216"/>
        <dbReference type="EC" id="2.7.11.1"/>
    </reaction>
</comment>
<evidence type="ECO:0000256" key="3">
    <source>
        <dbReference type="ARBA" id="ARBA00022840"/>
    </source>
</evidence>